<evidence type="ECO:0000313" key="7">
    <source>
        <dbReference type="EMBL" id="KVH06263.1"/>
    </source>
</evidence>
<evidence type="ECO:0000256" key="4">
    <source>
        <dbReference type="ARBA" id="ARBA00022989"/>
    </source>
</evidence>
<dbReference type="InterPro" id="IPR016135">
    <property type="entry name" value="UBQ-conjugating_enzyme/RWD"/>
</dbReference>
<keyword evidence="4 6" id="KW-1133">Transmembrane helix</keyword>
<dbReference type="GO" id="GO:0005737">
    <property type="term" value="C:cytoplasm"/>
    <property type="evidence" value="ECO:0007669"/>
    <property type="project" value="UniProtKB-ARBA"/>
</dbReference>
<dbReference type="GO" id="GO:0010256">
    <property type="term" value="P:endomembrane system organization"/>
    <property type="evidence" value="ECO:0007669"/>
    <property type="project" value="TreeGrafter"/>
</dbReference>
<feature type="transmembrane region" description="Helical" evidence="6">
    <location>
        <begin position="185"/>
        <end position="204"/>
    </location>
</feature>
<evidence type="ECO:0000256" key="1">
    <source>
        <dbReference type="ARBA" id="ARBA00004141"/>
    </source>
</evidence>
<proteinExistence type="inferred from homology"/>
<dbReference type="InterPro" id="IPR007770">
    <property type="entry name" value="DMP"/>
</dbReference>
<dbReference type="GO" id="GO:0016020">
    <property type="term" value="C:membrane"/>
    <property type="evidence" value="ECO:0007669"/>
    <property type="project" value="UniProtKB-SubCell"/>
</dbReference>
<accession>A0A103T4X1</accession>
<reference evidence="7 8" key="1">
    <citation type="journal article" date="2016" name="Sci. Rep.">
        <title>The genome sequence of the outbreeding globe artichoke constructed de novo incorporating a phase-aware low-pass sequencing strategy of F1 progeny.</title>
        <authorList>
            <person name="Scaglione D."/>
            <person name="Reyes-Chin-Wo S."/>
            <person name="Acquadro A."/>
            <person name="Froenicke L."/>
            <person name="Portis E."/>
            <person name="Beitel C."/>
            <person name="Tirone M."/>
            <person name="Mauro R."/>
            <person name="Lo Monaco A."/>
            <person name="Mauromicale G."/>
            <person name="Faccioli P."/>
            <person name="Cattivelli L."/>
            <person name="Rieseberg L."/>
            <person name="Michelmore R."/>
            <person name="Lanteri S."/>
        </authorList>
    </citation>
    <scope>NUCLEOTIDE SEQUENCE [LARGE SCALE GENOMIC DNA]</scope>
    <source>
        <strain evidence="7">2C</strain>
    </source>
</reference>
<protein>
    <submittedName>
        <fullName evidence="7">Uncharacterized protein</fullName>
    </submittedName>
</protein>
<comment type="similarity">
    <text evidence="2">Belongs to the plant DMP1 protein family.</text>
</comment>
<evidence type="ECO:0000313" key="8">
    <source>
        <dbReference type="Proteomes" id="UP000243975"/>
    </source>
</evidence>
<organism evidence="7 8">
    <name type="scientific">Cynara cardunculus var. scolymus</name>
    <name type="common">Globe artichoke</name>
    <name type="synonym">Cynara scolymus</name>
    <dbReference type="NCBI Taxonomy" id="59895"/>
    <lineage>
        <taxon>Eukaryota</taxon>
        <taxon>Viridiplantae</taxon>
        <taxon>Streptophyta</taxon>
        <taxon>Embryophyta</taxon>
        <taxon>Tracheophyta</taxon>
        <taxon>Spermatophyta</taxon>
        <taxon>Magnoliopsida</taxon>
        <taxon>eudicotyledons</taxon>
        <taxon>Gunneridae</taxon>
        <taxon>Pentapetalae</taxon>
        <taxon>asterids</taxon>
        <taxon>campanulids</taxon>
        <taxon>Asterales</taxon>
        <taxon>Asteraceae</taxon>
        <taxon>Carduoideae</taxon>
        <taxon>Cardueae</taxon>
        <taxon>Carduinae</taxon>
        <taxon>Cynara</taxon>
    </lineage>
</organism>
<evidence type="ECO:0000256" key="5">
    <source>
        <dbReference type="ARBA" id="ARBA00023136"/>
    </source>
</evidence>
<evidence type="ECO:0000256" key="2">
    <source>
        <dbReference type="ARBA" id="ARBA00008707"/>
    </source>
</evidence>
<keyword evidence="8" id="KW-1185">Reference proteome</keyword>
<name>A0A103T4X1_CYNCS</name>
<evidence type="ECO:0000256" key="6">
    <source>
        <dbReference type="SAM" id="Phobius"/>
    </source>
</evidence>
<dbReference type="STRING" id="59895.A0A103T4X1"/>
<dbReference type="AlphaFoldDB" id="A0A103T4X1"/>
<dbReference type="Gramene" id="KVH06263">
    <property type="protein sequence ID" value="KVH06263"/>
    <property type="gene ID" value="Ccrd_025972"/>
</dbReference>
<comment type="subcellular location">
    <subcellularLocation>
        <location evidence="1">Membrane</location>
        <topology evidence="1">Multi-pass membrane protein</topology>
    </subcellularLocation>
</comment>
<dbReference type="PANTHER" id="PTHR31621:SF5">
    <property type="entry name" value="PROTEIN DMP10"/>
    <property type="match status" value="1"/>
</dbReference>
<dbReference type="SUPFAM" id="SSF54495">
    <property type="entry name" value="UBC-like"/>
    <property type="match status" value="1"/>
</dbReference>
<feature type="transmembrane region" description="Helical" evidence="6">
    <location>
        <begin position="147"/>
        <end position="165"/>
    </location>
</feature>
<sequence>MAIDRPYISCLDVFKGVVTVPSPTDMHKFCHILGQPSSFSVLTAVMYDKSIKAIKVKVPDSNEEFLLHPATVRQNDRSSQSVRIHKELKDLQKDPPASCSVDPSDGKLYYGIATFKEFYIFDYGTRSRCCEKEDEDEEGLKRFKISGIDIGHAFLSLIVFLVFAISDTDVQSCLFPESGANMNVLLMNLQLSVGVLASFRFTIFPTTRRGLGYKDFPLHTK</sequence>
<dbReference type="Pfam" id="PF05078">
    <property type="entry name" value="DUF679"/>
    <property type="match status" value="1"/>
</dbReference>
<keyword evidence="3 6" id="KW-0812">Transmembrane</keyword>
<dbReference type="EMBL" id="LEKV01007207">
    <property type="protein sequence ID" value="KVH06263.1"/>
    <property type="molecule type" value="Genomic_DNA"/>
</dbReference>
<evidence type="ECO:0000256" key="3">
    <source>
        <dbReference type="ARBA" id="ARBA00022692"/>
    </source>
</evidence>
<dbReference type="PANTHER" id="PTHR31621">
    <property type="entry name" value="PROTEIN DMP3"/>
    <property type="match status" value="1"/>
</dbReference>
<keyword evidence="5 6" id="KW-0472">Membrane</keyword>
<comment type="caution">
    <text evidence="7">The sequence shown here is derived from an EMBL/GenBank/DDBJ whole genome shotgun (WGS) entry which is preliminary data.</text>
</comment>
<dbReference type="Proteomes" id="UP000243975">
    <property type="component" value="Unassembled WGS sequence"/>
</dbReference>
<gene>
    <name evidence="7" type="ORF">Ccrd_025972</name>
</gene>